<keyword evidence="3" id="KW-1185">Reference proteome</keyword>
<accession>A0A2W7SNG7</accession>
<dbReference type="AlphaFoldDB" id="A0A2W7SNG7"/>
<reference evidence="2 3" key="1">
    <citation type="submission" date="2018-06" db="EMBL/GenBank/DDBJ databases">
        <title>Genomic Encyclopedia of Archaeal and Bacterial Type Strains, Phase II (KMG-II): from individual species to whole genera.</title>
        <authorList>
            <person name="Goeker M."/>
        </authorList>
    </citation>
    <scope>NUCLEOTIDE SEQUENCE [LARGE SCALE GENOMIC DNA]</scope>
    <source>
        <strain evidence="2 3">DSM 23241</strain>
    </source>
</reference>
<dbReference type="Proteomes" id="UP000249720">
    <property type="component" value="Unassembled WGS sequence"/>
</dbReference>
<evidence type="ECO:0000256" key="1">
    <source>
        <dbReference type="SAM" id="SignalP"/>
    </source>
</evidence>
<name>A0A2W7SNG7_9BACT</name>
<sequence>MKAARILGFILLLYWLQSCSHTVHPAKNIPSAPHPAPVAFIVVDGMGNIRTPKNQLPITVAQKANYTAIARAFTPNQRKNLLYRFNTIPPRVIYVSPAYTRQSLKGTYCIYKKKFWYWQHADGLFYLDETYYQ</sequence>
<dbReference type="OrthoDB" id="662090at2"/>
<evidence type="ECO:0000313" key="2">
    <source>
        <dbReference type="EMBL" id="PZX64505.1"/>
    </source>
</evidence>
<dbReference type="EMBL" id="QKZV01000002">
    <property type="protein sequence ID" value="PZX64505.1"/>
    <property type="molecule type" value="Genomic_DNA"/>
</dbReference>
<evidence type="ECO:0000313" key="3">
    <source>
        <dbReference type="Proteomes" id="UP000249720"/>
    </source>
</evidence>
<dbReference type="RefSeq" id="WP_111293676.1">
    <property type="nucleotide sequence ID" value="NZ_QKZV01000002.1"/>
</dbReference>
<protein>
    <submittedName>
        <fullName evidence="2">Uncharacterized protein</fullName>
    </submittedName>
</protein>
<dbReference type="PROSITE" id="PS51257">
    <property type="entry name" value="PROKAR_LIPOPROTEIN"/>
    <property type="match status" value="1"/>
</dbReference>
<proteinExistence type="predicted"/>
<feature type="signal peptide" evidence="1">
    <location>
        <begin position="1"/>
        <end position="20"/>
    </location>
</feature>
<keyword evidence="1" id="KW-0732">Signal</keyword>
<feature type="chain" id="PRO_5015936860" evidence="1">
    <location>
        <begin position="21"/>
        <end position="133"/>
    </location>
</feature>
<organism evidence="2 3">
    <name type="scientific">Hydrotalea sandarakina</name>
    <dbReference type="NCBI Taxonomy" id="1004304"/>
    <lineage>
        <taxon>Bacteria</taxon>
        <taxon>Pseudomonadati</taxon>
        <taxon>Bacteroidota</taxon>
        <taxon>Chitinophagia</taxon>
        <taxon>Chitinophagales</taxon>
        <taxon>Chitinophagaceae</taxon>
        <taxon>Hydrotalea</taxon>
    </lineage>
</organism>
<comment type="caution">
    <text evidence="2">The sequence shown here is derived from an EMBL/GenBank/DDBJ whole genome shotgun (WGS) entry which is preliminary data.</text>
</comment>
<gene>
    <name evidence="2" type="ORF">LX80_00701</name>
</gene>